<reference evidence="2 3" key="1">
    <citation type="journal article" date="2024" name="Nat. Commun.">
        <title>Phylogenomics reveals the evolutionary origins of lichenization in chlorophyte algae.</title>
        <authorList>
            <person name="Puginier C."/>
            <person name="Libourel C."/>
            <person name="Otte J."/>
            <person name="Skaloud P."/>
            <person name="Haon M."/>
            <person name="Grisel S."/>
            <person name="Petersen M."/>
            <person name="Berrin J.G."/>
            <person name="Delaux P.M."/>
            <person name="Dal Grande F."/>
            <person name="Keller J."/>
        </authorList>
    </citation>
    <scope>NUCLEOTIDE SEQUENCE [LARGE SCALE GENOMIC DNA]</scope>
    <source>
        <strain evidence="2 3">SAG 2145</strain>
    </source>
</reference>
<dbReference type="PROSITE" id="PS50222">
    <property type="entry name" value="EF_HAND_2"/>
    <property type="match status" value="2"/>
</dbReference>
<comment type="caution">
    <text evidence="2">The sequence shown here is derived from an EMBL/GenBank/DDBJ whole genome shotgun (WGS) entry which is preliminary data.</text>
</comment>
<evidence type="ECO:0000259" key="1">
    <source>
        <dbReference type="PROSITE" id="PS50222"/>
    </source>
</evidence>
<feature type="domain" description="EF-hand" evidence="1">
    <location>
        <begin position="208"/>
        <end position="243"/>
    </location>
</feature>
<gene>
    <name evidence="2" type="ORF">WJX74_003709</name>
</gene>
<dbReference type="SUPFAM" id="SSF47473">
    <property type="entry name" value="EF-hand"/>
    <property type="match status" value="1"/>
</dbReference>
<dbReference type="InterPro" id="IPR002048">
    <property type="entry name" value="EF_hand_dom"/>
</dbReference>
<name>A0AAW1SFE3_9CHLO</name>
<dbReference type="AlphaFoldDB" id="A0AAW1SFE3"/>
<evidence type="ECO:0000313" key="3">
    <source>
        <dbReference type="Proteomes" id="UP001438707"/>
    </source>
</evidence>
<organism evidence="2 3">
    <name type="scientific">Apatococcus lobatus</name>
    <dbReference type="NCBI Taxonomy" id="904363"/>
    <lineage>
        <taxon>Eukaryota</taxon>
        <taxon>Viridiplantae</taxon>
        <taxon>Chlorophyta</taxon>
        <taxon>core chlorophytes</taxon>
        <taxon>Trebouxiophyceae</taxon>
        <taxon>Chlorellales</taxon>
        <taxon>Chlorellaceae</taxon>
        <taxon>Apatococcus</taxon>
    </lineage>
</organism>
<feature type="domain" description="EF-hand" evidence="1">
    <location>
        <begin position="109"/>
        <end position="144"/>
    </location>
</feature>
<protein>
    <recommendedName>
        <fullName evidence="1">EF-hand domain-containing protein</fullName>
    </recommendedName>
</protein>
<evidence type="ECO:0000313" key="2">
    <source>
        <dbReference type="EMBL" id="KAK9844535.1"/>
    </source>
</evidence>
<accession>A0AAW1SFE3</accession>
<dbReference type="Proteomes" id="UP001438707">
    <property type="component" value="Unassembled WGS sequence"/>
</dbReference>
<dbReference type="Gene3D" id="1.10.238.10">
    <property type="entry name" value="EF-hand"/>
    <property type="match status" value="2"/>
</dbReference>
<dbReference type="GO" id="GO:0005509">
    <property type="term" value="F:calcium ion binding"/>
    <property type="evidence" value="ECO:0007669"/>
    <property type="project" value="InterPro"/>
</dbReference>
<dbReference type="InterPro" id="IPR011992">
    <property type="entry name" value="EF-hand-dom_pair"/>
</dbReference>
<sequence length="253" mass="28402">MGQETSKQLSAVTRGVSSLARTSVSSLTMTQRERHSVWLDNRLARLLKIRAQNKQGRVKTLNQVLLKFGQLNEGFQACHKIFDGIDSQGRGQLSMQDVQEAAAAADLGLDTETIVKFFDSADLEGTHQLDFREFVLVITAIYIFRDAESLPHNVDPVIINTFEIILDAFMYFDPFGEGFIRKDGMMAAMSETGSPSAKQSQGRPRQSTLNATISKRFAELDWGNSGEISFKEFLYGLEGWVLEEYEDEPVDLF</sequence>
<dbReference type="EMBL" id="JALJOS010000001">
    <property type="protein sequence ID" value="KAK9844535.1"/>
    <property type="molecule type" value="Genomic_DNA"/>
</dbReference>
<keyword evidence="3" id="KW-1185">Reference proteome</keyword>
<proteinExistence type="predicted"/>